<dbReference type="Proteomes" id="UP000807342">
    <property type="component" value="Unassembled WGS sequence"/>
</dbReference>
<dbReference type="OrthoDB" id="3145038at2759"/>
<evidence type="ECO:0000313" key="1">
    <source>
        <dbReference type="EMBL" id="KAF9441945.1"/>
    </source>
</evidence>
<name>A0A9P5X0V7_9AGAR</name>
<accession>A0A9P5X0V7</accession>
<protein>
    <submittedName>
        <fullName evidence="1">Uncharacterized protein</fullName>
    </submittedName>
</protein>
<keyword evidence="2" id="KW-1185">Reference proteome</keyword>
<reference evidence="1" key="1">
    <citation type="submission" date="2020-11" db="EMBL/GenBank/DDBJ databases">
        <authorList>
            <consortium name="DOE Joint Genome Institute"/>
            <person name="Ahrendt S."/>
            <person name="Riley R."/>
            <person name="Andreopoulos W."/>
            <person name="Labutti K."/>
            <person name="Pangilinan J."/>
            <person name="Ruiz-Duenas F.J."/>
            <person name="Barrasa J.M."/>
            <person name="Sanchez-Garcia M."/>
            <person name="Camarero S."/>
            <person name="Miyauchi S."/>
            <person name="Serrano A."/>
            <person name="Linde D."/>
            <person name="Babiker R."/>
            <person name="Drula E."/>
            <person name="Ayuso-Fernandez I."/>
            <person name="Pacheco R."/>
            <person name="Padilla G."/>
            <person name="Ferreira P."/>
            <person name="Barriuso J."/>
            <person name="Kellner H."/>
            <person name="Castanera R."/>
            <person name="Alfaro M."/>
            <person name="Ramirez L."/>
            <person name="Pisabarro A.G."/>
            <person name="Kuo A."/>
            <person name="Tritt A."/>
            <person name="Lipzen A."/>
            <person name="He G."/>
            <person name="Yan M."/>
            <person name="Ng V."/>
            <person name="Cullen D."/>
            <person name="Martin F."/>
            <person name="Rosso M.-N."/>
            <person name="Henrissat B."/>
            <person name="Hibbett D."/>
            <person name="Martinez A.T."/>
            <person name="Grigoriev I.V."/>
        </authorList>
    </citation>
    <scope>NUCLEOTIDE SEQUENCE</scope>
    <source>
        <strain evidence="1">MF-IS2</strain>
    </source>
</reference>
<comment type="caution">
    <text evidence="1">The sequence shown here is derived from an EMBL/GenBank/DDBJ whole genome shotgun (WGS) entry which is preliminary data.</text>
</comment>
<proteinExistence type="predicted"/>
<evidence type="ECO:0000313" key="2">
    <source>
        <dbReference type="Proteomes" id="UP000807342"/>
    </source>
</evidence>
<gene>
    <name evidence="1" type="ORF">P691DRAFT_779619</name>
</gene>
<organism evidence="1 2">
    <name type="scientific">Macrolepiota fuliginosa MF-IS2</name>
    <dbReference type="NCBI Taxonomy" id="1400762"/>
    <lineage>
        <taxon>Eukaryota</taxon>
        <taxon>Fungi</taxon>
        <taxon>Dikarya</taxon>
        <taxon>Basidiomycota</taxon>
        <taxon>Agaricomycotina</taxon>
        <taxon>Agaricomycetes</taxon>
        <taxon>Agaricomycetidae</taxon>
        <taxon>Agaricales</taxon>
        <taxon>Agaricineae</taxon>
        <taxon>Agaricaceae</taxon>
        <taxon>Macrolepiota</taxon>
    </lineage>
</organism>
<sequence>MRWTLRSLRARARLNSSDPLRFHPRMIGFKSVGRTDRVELLSGGRWMFSVHECGAGYVTDLDEEQPRPRVLFNRSGEYTLNNSCTWVDRDQPLPSLYVAVFNRHMQEYQKGRICIFRISFKKDSSTTFLVKRLSVTRDGPYQAIRMSAAVSKEYFIQQITQIHVPGGMSKLQLRRFSPRASTGAMPIVERPIPITSGPAHLFFLPGNRIGFITRNSIEILCFNNSTAADGTATLDLISIHHISGPHDPDRMSPPFIKSDHIYLVSAYRDTLERIIIDHDTTIPPTSEEIGKVVYNPTKPTGQACFGPSTCVLIRTYFKPLFELATCEFNAPGTPHILCREYDQIYNPPLSIPRIALAFDETSGRIVFETDFRKGQPLVMELI</sequence>
<dbReference type="EMBL" id="MU151739">
    <property type="protein sequence ID" value="KAF9441945.1"/>
    <property type="molecule type" value="Genomic_DNA"/>
</dbReference>
<dbReference type="AlphaFoldDB" id="A0A9P5X0V7"/>